<sequence length="138" mass="16000">MLTRKLFRRALNFTMLLAILGTVPYIVDGQTQYRHEVFGVTALALILFHCIENRGWFVQMFYRKPSLKTGGRAARFRSLITLLLTISTLIVLVSGIMISNVVFRFLGIPYQEFWHYVHFASGVAFLILVLIHMVNHRR</sequence>
<dbReference type="Proteomes" id="UP000198508">
    <property type="component" value="Unassembled WGS sequence"/>
</dbReference>
<dbReference type="GO" id="GO:0016020">
    <property type="term" value="C:membrane"/>
    <property type="evidence" value="ECO:0007669"/>
    <property type="project" value="InterPro"/>
</dbReference>
<evidence type="ECO:0000313" key="4">
    <source>
        <dbReference type="Proteomes" id="UP000198508"/>
    </source>
</evidence>
<feature type="transmembrane region" description="Helical" evidence="1">
    <location>
        <begin position="113"/>
        <end position="134"/>
    </location>
</feature>
<keyword evidence="4" id="KW-1185">Reference proteome</keyword>
<feature type="transmembrane region" description="Helical" evidence="1">
    <location>
        <begin position="39"/>
        <end position="58"/>
    </location>
</feature>
<dbReference type="RefSeq" id="WP_092360874.1">
    <property type="nucleotide sequence ID" value="NZ_DAINWJ010000186.1"/>
</dbReference>
<dbReference type="AlphaFoldDB" id="A0A1I0C4L4"/>
<proteinExistence type="predicted"/>
<accession>A0A1I0C4L4</accession>
<gene>
    <name evidence="3" type="ORF">SAMN05216313_102279</name>
</gene>
<dbReference type="GO" id="GO:0022904">
    <property type="term" value="P:respiratory electron transport chain"/>
    <property type="evidence" value="ECO:0007669"/>
    <property type="project" value="InterPro"/>
</dbReference>
<dbReference type="InterPro" id="IPR016174">
    <property type="entry name" value="Di-haem_cyt_TM"/>
</dbReference>
<dbReference type="Pfam" id="PF14358">
    <property type="entry name" value="DUF4405"/>
    <property type="match status" value="1"/>
</dbReference>
<evidence type="ECO:0000313" key="3">
    <source>
        <dbReference type="EMBL" id="SET14039.1"/>
    </source>
</evidence>
<feature type="transmembrane region" description="Helical" evidence="1">
    <location>
        <begin position="79"/>
        <end position="107"/>
    </location>
</feature>
<keyword evidence="1" id="KW-0472">Membrane</keyword>
<organism evidence="3 4">
    <name type="scientific">Enterocloster lavalensis</name>
    <dbReference type="NCBI Taxonomy" id="460384"/>
    <lineage>
        <taxon>Bacteria</taxon>
        <taxon>Bacillati</taxon>
        <taxon>Bacillota</taxon>
        <taxon>Clostridia</taxon>
        <taxon>Lachnospirales</taxon>
        <taxon>Lachnospiraceae</taxon>
        <taxon>Enterocloster</taxon>
    </lineage>
</organism>
<protein>
    <recommendedName>
        <fullName evidence="2">Flavinylation-associated cytochrome domain-containing protein</fullName>
    </recommendedName>
</protein>
<dbReference type="SUPFAM" id="SSF81342">
    <property type="entry name" value="Transmembrane di-heme cytochromes"/>
    <property type="match status" value="1"/>
</dbReference>
<feature type="domain" description="Flavinylation-associated cytochrome" evidence="2">
    <location>
        <begin position="79"/>
        <end position="136"/>
    </location>
</feature>
<dbReference type="EMBL" id="FOIM01000002">
    <property type="protein sequence ID" value="SET14039.1"/>
    <property type="molecule type" value="Genomic_DNA"/>
</dbReference>
<evidence type="ECO:0000256" key="1">
    <source>
        <dbReference type="SAM" id="Phobius"/>
    </source>
</evidence>
<dbReference type="STRING" id="460384.SAMN05216313_102279"/>
<dbReference type="InterPro" id="IPR025517">
    <property type="entry name" value="DUF4405"/>
</dbReference>
<evidence type="ECO:0000259" key="2">
    <source>
        <dbReference type="Pfam" id="PF14358"/>
    </source>
</evidence>
<name>A0A1I0C4L4_9FIRM</name>
<keyword evidence="1" id="KW-0812">Transmembrane</keyword>
<keyword evidence="1" id="KW-1133">Transmembrane helix</keyword>
<reference evidence="4" key="1">
    <citation type="submission" date="2016-10" db="EMBL/GenBank/DDBJ databases">
        <authorList>
            <person name="Varghese N."/>
            <person name="Submissions S."/>
        </authorList>
    </citation>
    <scope>NUCLEOTIDE SEQUENCE [LARGE SCALE GENOMIC DNA]</scope>
    <source>
        <strain evidence="4">NLAE-zl-G277</strain>
    </source>
</reference>